<evidence type="ECO:0000313" key="13">
    <source>
        <dbReference type="Proteomes" id="UP000011021"/>
    </source>
</evidence>
<evidence type="ECO:0000256" key="9">
    <source>
        <dbReference type="ARBA" id="ARBA00022842"/>
    </source>
</evidence>
<proteinExistence type="inferred from homology"/>
<dbReference type="InterPro" id="IPR023214">
    <property type="entry name" value="HAD_sf"/>
</dbReference>
<dbReference type="InterPro" id="IPR010023">
    <property type="entry name" value="KdsC_fam"/>
</dbReference>
<accession>E7S0W5</accession>
<dbReference type="PANTHER" id="PTHR21485">
    <property type="entry name" value="HAD SUPERFAMILY MEMBERS CMAS AND KDSC"/>
    <property type="match status" value="1"/>
</dbReference>
<evidence type="ECO:0000256" key="4">
    <source>
        <dbReference type="ARBA" id="ARBA00011881"/>
    </source>
</evidence>
<dbReference type="CDD" id="cd01630">
    <property type="entry name" value="HAD_KDO-like"/>
    <property type="match status" value="1"/>
</dbReference>
<dbReference type="Proteomes" id="UP000011021">
    <property type="component" value="Unassembled WGS sequence"/>
</dbReference>
<sequence length="182" mass="19520">MDLLAAARQVRLLAMDIDGTLTDGSIWIGPQGECAKRFSVRDGFGIKLLQKAGIELAIITGRRSEIVARRAEELGIQHVFQDVPDKLVVLKELGARLGIGLQEMAFIGDDWPDLAAMQACVLPAAPADAVPEVLAVARWVAPSRAGNGALRELADFLLASRGERDGLLARYRLAPARPDATA</sequence>
<evidence type="ECO:0000256" key="5">
    <source>
        <dbReference type="ARBA" id="ARBA00013066"/>
    </source>
</evidence>
<dbReference type="InterPro" id="IPR050793">
    <property type="entry name" value="CMP-NeuNAc_synthase"/>
</dbReference>
<evidence type="ECO:0000256" key="7">
    <source>
        <dbReference type="ARBA" id="ARBA00022723"/>
    </source>
</evidence>
<comment type="similarity">
    <text evidence="3">Belongs to the KdsC family.</text>
</comment>
<evidence type="ECO:0000256" key="1">
    <source>
        <dbReference type="ARBA" id="ARBA00000898"/>
    </source>
</evidence>
<name>E7S0W5_9BURK</name>
<keyword evidence="8 12" id="KW-0378">Hydrolase</keyword>
<dbReference type="InterPro" id="IPR036412">
    <property type="entry name" value="HAD-like_sf"/>
</dbReference>
<dbReference type="eggNOG" id="COG1778">
    <property type="taxonomic scope" value="Bacteria"/>
</dbReference>
<reference evidence="12 13" key="1">
    <citation type="submission" date="2010-12" db="EMBL/GenBank/DDBJ databases">
        <authorList>
            <person name="Muzny D."/>
            <person name="Qin X."/>
            <person name="Deng J."/>
            <person name="Jiang H."/>
            <person name="Liu Y."/>
            <person name="Qu J."/>
            <person name="Song X.-Z."/>
            <person name="Zhang L."/>
            <person name="Thornton R."/>
            <person name="Coyle M."/>
            <person name="Francisco L."/>
            <person name="Jackson L."/>
            <person name="Javaid M."/>
            <person name="Korchina V."/>
            <person name="Kovar C."/>
            <person name="Mata R."/>
            <person name="Mathew T."/>
            <person name="Ngo R."/>
            <person name="Nguyen L."/>
            <person name="Nguyen N."/>
            <person name="Okwuonu G."/>
            <person name="Ongeri F."/>
            <person name="Pham C."/>
            <person name="Simmons D."/>
            <person name="Wilczek-Boney K."/>
            <person name="Hale W."/>
            <person name="Jakkamsetti A."/>
            <person name="Pham P."/>
            <person name="Ruth R."/>
            <person name="San Lucas F."/>
            <person name="Warren J."/>
            <person name="Zhang J."/>
            <person name="Zhao Z."/>
            <person name="Zhou C."/>
            <person name="Zhu D."/>
            <person name="Lee S."/>
            <person name="Bess C."/>
            <person name="Blankenburg K."/>
            <person name="Forbes L."/>
            <person name="Fu Q."/>
            <person name="Gubbala S."/>
            <person name="Hirani K."/>
            <person name="Jayaseelan J.C."/>
            <person name="Lara F."/>
            <person name="Munidasa M."/>
            <person name="Palculict T."/>
            <person name="Patil S."/>
            <person name="Pu L.-L."/>
            <person name="Saada N."/>
            <person name="Tang L."/>
            <person name="Weissenberger G."/>
            <person name="Zhu Y."/>
            <person name="Hemphill L."/>
            <person name="Shang Y."/>
            <person name="Youmans B."/>
            <person name="Ayvaz T."/>
            <person name="Ross M."/>
            <person name="Santibanez J."/>
            <person name="Aqrawi P."/>
            <person name="Gross S."/>
            <person name="Joshi V."/>
            <person name="Fowler G."/>
            <person name="Nazareth L."/>
            <person name="Reid J."/>
            <person name="Worley K."/>
            <person name="Petrosino J."/>
            <person name="Highlander S."/>
            <person name="Gibbs R."/>
        </authorList>
    </citation>
    <scope>NUCLEOTIDE SEQUENCE [LARGE SCALE GENOMIC DNA]</scope>
    <source>
        <strain evidence="12 13">ATCC 51599</strain>
    </source>
</reference>
<feature type="binding site" evidence="11">
    <location>
        <position position="16"/>
    </location>
    <ligand>
        <name>Mg(2+)</name>
        <dbReference type="ChEBI" id="CHEBI:18420"/>
    </ligand>
</feature>
<comment type="subunit">
    <text evidence="4">Homotetramer.</text>
</comment>
<feature type="binding site" evidence="11">
    <location>
        <position position="18"/>
    </location>
    <ligand>
        <name>substrate</name>
    </ligand>
</feature>
<evidence type="ECO:0000256" key="6">
    <source>
        <dbReference type="ARBA" id="ARBA00020092"/>
    </source>
</evidence>
<comment type="catalytic activity">
    <reaction evidence="1">
        <text>3-deoxy-alpha-D-manno-2-octulosonate-8-phosphate + H2O = 3-deoxy-alpha-D-manno-oct-2-ulosonate + phosphate</text>
        <dbReference type="Rhea" id="RHEA:11500"/>
        <dbReference type="ChEBI" id="CHEBI:15377"/>
        <dbReference type="ChEBI" id="CHEBI:43474"/>
        <dbReference type="ChEBI" id="CHEBI:85985"/>
        <dbReference type="ChEBI" id="CHEBI:85986"/>
        <dbReference type="EC" id="3.1.3.45"/>
    </reaction>
</comment>
<evidence type="ECO:0000256" key="3">
    <source>
        <dbReference type="ARBA" id="ARBA00005893"/>
    </source>
</evidence>
<dbReference type="GO" id="GO:0046872">
    <property type="term" value="F:metal ion binding"/>
    <property type="evidence" value="ECO:0007669"/>
    <property type="project" value="UniProtKB-KW"/>
</dbReference>
<dbReference type="Pfam" id="PF00702">
    <property type="entry name" value="Hydrolase"/>
    <property type="match status" value="1"/>
</dbReference>
<dbReference type="GO" id="GO:0008781">
    <property type="term" value="F:N-acylneuraminate cytidylyltransferase activity"/>
    <property type="evidence" value="ECO:0007669"/>
    <property type="project" value="TreeGrafter"/>
</dbReference>
<comment type="cofactor">
    <cofactor evidence="2 11">
        <name>Mg(2+)</name>
        <dbReference type="ChEBI" id="CHEBI:18420"/>
    </cofactor>
</comment>
<dbReference type="SFLD" id="SFLDG01136">
    <property type="entry name" value="C1.6:_Phosphoserine_Phosphatas"/>
    <property type="match status" value="1"/>
</dbReference>
<keyword evidence="13" id="KW-1185">Reference proteome</keyword>
<dbReference type="HOGENOM" id="CLU_106694_0_1_4"/>
<dbReference type="AlphaFoldDB" id="E7S0W5"/>
<dbReference type="SUPFAM" id="SSF56784">
    <property type="entry name" value="HAD-like"/>
    <property type="match status" value="1"/>
</dbReference>
<comment type="caution">
    <text evidence="12">The sequence shown here is derived from an EMBL/GenBank/DDBJ whole genome shotgun (WGS) entry which is preliminary data.</text>
</comment>
<dbReference type="EMBL" id="AEQP01000024">
    <property type="protein sequence ID" value="EFV93621.1"/>
    <property type="molecule type" value="Genomic_DNA"/>
</dbReference>
<dbReference type="Gene3D" id="3.40.50.1000">
    <property type="entry name" value="HAD superfamily/HAD-like"/>
    <property type="match status" value="1"/>
</dbReference>
<protein>
    <recommendedName>
        <fullName evidence="6">3-deoxy-D-manno-octulosonate 8-phosphate phosphatase KdsC</fullName>
        <ecNumber evidence="5">3.1.3.45</ecNumber>
    </recommendedName>
    <alternativeName>
        <fullName evidence="10">KDO 8-P phosphatase</fullName>
    </alternativeName>
</protein>
<dbReference type="EC" id="3.1.3.45" evidence="5"/>
<dbReference type="GO" id="GO:0019143">
    <property type="term" value="F:3-deoxy-manno-octulosonate-8-phosphatase activity"/>
    <property type="evidence" value="ECO:0007669"/>
    <property type="project" value="UniProtKB-EC"/>
</dbReference>
<dbReference type="SFLD" id="SFLDS00003">
    <property type="entry name" value="Haloacid_Dehalogenase"/>
    <property type="match status" value="1"/>
</dbReference>
<keyword evidence="9 11" id="KW-0460">Magnesium</keyword>
<evidence type="ECO:0000313" key="12">
    <source>
        <dbReference type="EMBL" id="EFV93621.1"/>
    </source>
</evidence>
<dbReference type="SFLD" id="SFLDG01138">
    <property type="entry name" value="C1.6.2:_Deoxy-d-mannose-octulo"/>
    <property type="match status" value="1"/>
</dbReference>
<dbReference type="FunFam" id="3.40.50.1000:FF:000029">
    <property type="entry name" value="3-deoxy-D-manno-octulosonate 8-phosphate phosphatase KdsC"/>
    <property type="match status" value="1"/>
</dbReference>
<evidence type="ECO:0000256" key="11">
    <source>
        <dbReference type="PIRSR" id="PIRSR006118-2"/>
    </source>
</evidence>
<feature type="binding site" evidence="11">
    <location>
        <position position="109"/>
    </location>
    <ligand>
        <name>Mg(2+)</name>
        <dbReference type="ChEBI" id="CHEBI:18420"/>
    </ligand>
</feature>
<evidence type="ECO:0000256" key="10">
    <source>
        <dbReference type="ARBA" id="ARBA00031051"/>
    </source>
</evidence>
<evidence type="ECO:0000256" key="8">
    <source>
        <dbReference type="ARBA" id="ARBA00022801"/>
    </source>
</evidence>
<dbReference type="NCBIfam" id="TIGR01670">
    <property type="entry name" value="KdsC-phosphatas"/>
    <property type="match status" value="1"/>
</dbReference>
<dbReference type="RefSeq" id="WP_005674979.1">
    <property type="nucleotide sequence ID" value="NZ_CP146288.1"/>
</dbReference>
<dbReference type="PIRSF" id="PIRSF006118">
    <property type="entry name" value="KDO8-P_Ptase"/>
    <property type="match status" value="1"/>
</dbReference>
<dbReference type="PANTHER" id="PTHR21485:SF3">
    <property type="entry name" value="N-ACYLNEURAMINATE CYTIDYLYLTRANSFERASE"/>
    <property type="match status" value="1"/>
</dbReference>
<organism evidence="12 13">
    <name type="scientific">Lautropia mirabilis ATCC 51599</name>
    <dbReference type="NCBI Taxonomy" id="887898"/>
    <lineage>
        <taxon>Bacteria</taxon>
        <taxon>Pseudomonadati</taxon>
        <taxon>Pseudomonadota</taxon>
        <taxon>Betaproteobacteria</taxon>
        <taxon>Burkholderiales</taxon>
        <taxon>Burkholderiaceae</taxon>
        <taxon>Lautropia</taxon>
    </lineage>
</organism>
<dbReference type="STRING" id="887898.HMPREF0551_2517"/>
<gene>
    <name evidence="12" type="ORF">HMPREF0551_2517</name>
</gene>
<evidence type="ECO:0000256" key="2">
    <source>
        <dbReference type="ARBA" id="ARBA00001946"/>
    </source>
</evidence>
<keyword evidence="7 11" id="KW-0479">Metal-binding</keyword>